<evidence type="ECO:0000313" key="2">
    <source>
        <dbReference type="Proteomes" id="UP000254879"/>
    </source>
</evidence>
<name>A0A378MKF2_LISGR</name>
<sequence length="157" mass="17251">MDLFTNIPFIASIVAILFAQFIKVPIHLIVYRKIEWGLMFSTGGMPSSHSAAVTALMTTLAVEHGFGSPYFAIAVVFGVIVMFDATGVRRQAGEQAIVLNKLTLDFQEFVVHAKGLTAEKQEEKTKHLKELLGHKPVEVFFGAVTGIVIGILFELFL</sequence>
<dbReference type="AlphaFoldDB" id="A0A378MKF2"/>
<dbReference type="Pfam" id="PF02681">
    <property type="entry name" value="DUF212"/>
    <property type="match status" value="1"/>
</dbReference>
<dbReference type="EMBL" id="UGPG01000001">
    <property type="protein sequence ID" value="STY44245.1"/>
    <property type="molecule type" value="Genomic_DNA"/>
</dbReference>
<dbReference type="OrthoDB" id="9792681at2"/>
<evidence type="ECO:0000313" key="1">
    <source>
        <dbReference type="EMBL" id="STY44245.1"/>
    </source>
</evidence>
<dbReference type="Proteomes" id="UP000254879">
    <property type="component" value="Unassembled WGS sequence"/>
</dbReference>
<protein>
    <submittedName>
        <fullName evidence="1">Divergent PAP2 family</fullName>
    </submittedName>
</protein>
<reference evidence="1 2" key="1">
    <citation type="submission" date="2018-06" db="EMBL/GenBank/DDBJ databases">
        <authorList>
            <consortium name="Pathogen Informatics"/>
            <person name="Doyle S."/>
        </authorList>
    </citation>
    <scope>NUCLEOTIDE SEQUENCE [LARGE SCALE GENOMIC DNA]</scope>
    <source>
        <strain evidence="2">NCTC 10815</strain>
    </source>
</reference>
<dbReference type="RefSeq" id="WP_003759173.1">
    <property type="nucleotide sequence ID" value="NZ_CABKNG010000003.1"/>
</dbReference>
<dbReference type="InterPro" id="IPR003832">
    <property type="entry name" value="DUF212"/>
</dbReference>
<organism evidence="1 2">
    <name type="scientific">Listeria grayi</name>
    <name type="common">Listeria murrayi</name>
    <dbReference type="NCBI Taxonomy" id="1641"/>
    <lineage>
        <taxon>Bacteria</taxon>
        <taxon>Bacillati</taxon>
        <taxon>Bacillota</taxon>
        <taxon>Bacilli</taxon>
        <taxon>Bacillales</taxon>
        <taxon>Listeriaceae</taxon>
        <taxon>Listeria</taxon>
    </lineage>
</organism>
<gene>
    <name evidence="1" type="ORF">NCTC10815_01584</name>
</gene>
<accession>A0A378MKF2</accession>
<proteinExistence type="predicted"/>
<dbReference type="PANTHER" id="PTHR31446:SF29">
    <property type="entry name" value="ACID PHOSPHATASE_VANADIUM-DEPENDENT HALOPEROXIDASE-RELATED PROTEIN"/>
    <property type="match status" value="1"/>
</dbReference>
<dbReference type="PANTHER" id="PTHR31446">
    <property type="entry name" value="ACID PHOSPHATASE/VANADIUM-DEPENDENT HALOPEROXIDASE-RELATED PROTEIN"/>
    <property type="match status" value="1"/>
</dbReference>